<dbReference type="AlphaFoldDB" id="A0A8J3J0X0"/>
<dbReference type="InterPro" id="IPR011009">
    <property type="entry name" value="Kinase-like_dom_sf"/>
</dbReference>
<accession>A0A8J3J0X0</accession>
<reference evidence="1" key="1">
    <citation type="submission" date="2020-10" db="EMBL/GenBank/DDBJ databases">
        <title>Taxonomic study of unclassified bacteria belonging to the class Ktedonobacteria.</title>
        <authorList>
            <person name="Yabe S."/>
            <person name="Wang C.M."/>
            <person name="Zheng Y."/>
            <person name="Sakai Y."/>
            <person name="Cavaletti L."/>
            <person name="Monciardini P."/>
            <person name="Donadio S."/>
        </authorList>
    </citation>
    <scope>NUCLEOTIDE SEQUENCE</scope>
    <source>
        <strain evidence="1">ID150040</strain>
    </source>
</reference>
<evidence type="ECO:0008006" key="3">
    <source>
        <dbReference type="Google" id="ProtNLM"/>
    </source>
</evidence>
<evidence type="ECO:0000313" key="1">
    <source>
        <dbReference type="EMBL" id="GHO98796.1"/>
    </source>
</evidence>
<dbReference type="RefSeq" id="WP_220209487.1">
    <property type="nucleotide sequence ID" value="NZ_BNJK01000002.1"/>
</dbReference>
<dbReference type="EMBL" id="BNJK01000002">
    <property type="protein sequence ID" value="GHO98796.1"/>
    <property type="molecule type" value="Genomic_DNA"/>
</dbReference>
<organism evidence="1 2">
    <name type="scientific">Reticulibacter mediterranei</name>
    <dbReference type="NCBI Taxonomy" id="2778369"/>
    <lineage>
        <taxon>Bacteria</taxon>
        <taxon>Bacillati</taxon>
        <taxon>Chloroflexota</taxon>
        <taxon>Ktedonobacteria</taxon>
        <taxon>Ktedonobacterales</taxon>
        <taxon>Reticulibacteraceae</taxon>
        <taxon>Reticulibacter</taxon>
    </lineage>
</organism>
<protein>
    <recommendedName>
        <fullName evidence="3">Aminoglycoside phosphotransferase domain-containing protein</fullName>
    </recommendedName>
</protein>
<gene>
    <name evidence="1" type="ORF">KSF_088440</name>
</gene>
<evidence type="ECO:0000313" key="2">
    <source>
        <dbReference type="Proteomes" id="UP000597444"/>
    </source>
</evidence>
<sequence>MQPSKIPPSPEMIAIAEQLLTERFEGAVRLGEGDDLTASGRTGIYRFHVLAGPAHAPASVIVKQVRKFPPWTFFNDWASLQFLNQVISADLFFAPRFYAGNPVEGICIIEDLGSGQRLDQLLLGNDPVATEAALIEYAIAHGRLHALTIGRQTSYDAIRGPLGSLVDEDEDVTLGWLTSTFHRSIEMVGIPPAPGVDRELFALATSMRNPGPFLAFIQGDSCPDNCLYVGSALYLVDFEGGRFAHALLEGCYGRMHFPTCWCVYRLPEHILVRMETVYRAELVKGCPAATNDALFYRALVEACSFWVLDWLRWMPLGRLLESDRMIIAASDRQRLLTRLEMLAQTSEQFGYLEAIGATMRALATQLRSLWPETEEMELYPAFR</sequence>
<dbReference type="Proteomes" id="UP000597444">
    <property type="component" value="Unassembled WGS sequence"/>
</dbReference>
<keyword evidence="2" id="KW-1185">Reference proteome</keyword>
<dbReference type="SUPFAM" id="SSF56112">
    <property type="entry name" value="Protein kinase-like (PK-like)"/>
    <property type="match status" value="1"/>
</dbReference>
<proteinExistence type="predicted"/>
<name>A0A8J3J0X0_9CHLR</name>
<comment type="caution">
    <text evidence="1">The sequence shown here is derived from an EMBL/GenBank/DDBJ whole genome shotgun (WGS) entry which is preliminary data.</text>
</comment>